<reference evidence="5" key="1">
    <citation type="submission" date="2014-09" db="EMBL/GenBank/DDBJ databases">
        <title>Vibrio variabilis JCM 19239. (C206) whole genome shotgun sequence.</title>
        <authorList>
            <person name="Sawabe T."/>
            <person name="Meirelles P."/>
            <person name="Nakanishi M."/>
            <person name="Sayaka M."/>
            <person name="Hattori M."/>
            <person name="Ohkuma M."/>
        </authorList>
    </citation>
    <scope>NUCLEOTIDE SEQUENCE [LARGE SCALE GENOMIC DNA]</scope>
    <source>
        <strain evidence="5">JCM 19239</strain>
    </source>
</reference>
<accession>A0ABQ0JHG5</accession>
<reference evidence="5" key="2">
    <citation type="submission" date="2014-09" db="EMBL/GenBank/DDBJ databases">
        <authorList>
            <consortium name="NBRP consortium"/>
            <person name="Sawabe T."/>
            <person name="Meirelles P."/>
            <person name="Nakanishi M."/>
            <person name="Sayaka M."/>
            <person name="Hattori M."/>
            <person name="Ohkuma M."/>
        </authorList>
    </citation>
    <scope>NUCLEOTIDE SEQUENCE [LARGE SCALE GENOMIC DNA]</scope>
    <source>
        <strain evidence="5">JCM 19239</strain>
    </source>
</reference>
<protein>
    <submittedName>
        <fullName evidence="4">Transcriptional regulator TetR family</fullName>
    </submittedName>
</protein>
<dbReference type="SUPFAM" id="SSF46689">
    <property type="entry name" value="Homeodomain-like"/>
    <property type="match status" value="1"/>
</dbReference>
<dbReference type="InterPro" id="IPR009057">
    <property type="entry name" value="Homeodomain-like_sf"/>
</dbReference>
<gene>
    <name evidence="4" type="ORF">JCM19239_5462</name>
</gene>
<proteinExistence type="predicted"/>
<dbReference type="Proteomes" id="UP000029223">
    <property type="component" value="Unassembled WGS sequence"/>
</dbReference>
<evidence type="ECO:0000256" key="1">
    <source>
        <dbReference type="ARBA" id="ARBA00023125"/>
    </source>
</evidence>
<dbReference type="Pfam" id="PF14246">
    <property type="entry name" value="TetR_C_7"/>
    <property type="match status" value="1"/>
</dbReference>
<dbReference type="InterPro" id="IPR050109">
    <property type="entry name" value="HTH-type_TetR-like_transc_reg"/>
</dbReference>
<keyword evidence="5" id="KW-1185">Reference proteome</keyword>
<comment type="caution">
    <text evidence="4">The sequence shown here is derived from an EMBL/GenBank/DDBJ whole genome shotgun (WGS) entry which is preliminary data.</text>
</comment>
<organism evidence="4 5">
    <name type="scientific">Vibrio variabilis</name>
    <dbReference type="NCBI Taxonomy" id="990271"/>
    <lineage>
        <taxon>Bacteria</taxon>
        <taxon>Pseudomonadati</taxon>
        <taxon>Pseudomonadota</taxon>
        <taxon>Gammaproteobacteria</taxon>
        <taxon>Vibrionales</taxon>
        <taxon>Vibrionaceae</taxon>
        <taxon>Vibrio</taxon>
    </lineage>
</organism>
<name>A0ABQ0JHG5_9VIBR</name>
<evidence type="ECO:0000256" key="2">
    <source>
        <dbReference type="PROSITE-ProRule" id="PRU00335"/>
    </source>
</evidence>
<dbReference type="InterPro" id="IPR001647">
    <property type="entry name" value="HTH_TetR"/>
</dbReference>
<dbReference type="Pfam" id="PF00440">
    <property type="entry name" value="TetR_N"/>
    <property type="match status" value="1"/>
</dbReference>
<feature type="domain" description="HTH tetR-type" evidence="3">
    <location>
        <begin position="9"/>
        <end position="69"/>
    </location>
</feature>
<evidence type="ECO:0000313" key="5">
    <source>
        <dbReference type="Proteomes" id="UP000029223"/>
    </source>
</evidence>
<sequence length="194" mass="21900">MSKIEQNRAMKKQAILTAAKSIFLSDGYSAASMDKVASQAKLTKQTLYRYFPSKIELFHAALENIGQSYNERYSQHLALENTRNALIAFATEFMKFHLSQEHIATMRLLIAEVNQAPEIVESFMKMGADETNHDLEAFFIERFNLEKPKTKVELWIGMLLAPRSGALLGMPSLTEEQVSEHAIEATDLLLSSVQ</sequence>
<keyword evidence="1 2" id="KW-0238">DNA-binding</keyword>
<dbReference type="PRINTS" id="PR00455">
    <property type="entry name" value="HTHTETR"/>
</dbReference>
<dbReference type="EMBL" id="BBMS01000039">
    <property type="protein sequence ID" value="GAL28202.1"/>
    <property type="molecule type" value="Genomic_DNA"/>
</dbReference>
<evidence type="ECO:0000259" key="3">
    <source>
        <dbReference type="PROSITE" id="PS50977"/>
    </source>
</evidence>
<evidence type="ECO:0000313" key="4">
    <source>
        <dbReference type="EMBL" id="GAL28202.1"/>
    </source>
</evidence>
<feature type="DNA-binding region" description="H-T-H motif" evidence="2">
    <location>
        <begin position="32"/>
        <end position="51"/>
    </location>
</feature>
<dbReference type="PROSITE" id="PS50977">
    <property type="entry name" value="HTH_TETR_2"/>
    <property type="match status" value="1"/>
</dbReference>
<dbReference type="PANTHER" id="PTHR30055:SF146">
    <property type="entry name" value="HTH-TYPE TRANSCRIPTIONAL DUAL REGULATOR CECR"/>
    <property type="match status" value="1"/>
</dbReference>
<dbReference type="InterPro" id="IPR039536">
    <property type="entry name" value="TetR_C_Proteobacteria"/>
</dbReference>
<dbReference type="PANTHER" id="PTHR30055">
    <property type="entry name" value="HTH-TYPE TRANSCRIPTIONAL REGULATOR RUTR"/>
    <property type="match status" value="1"/>
</dbReference>
<dbReference type="Gene3D" id="1.10.357.10">
    <property type="entry name" value="Tetracycline Repressor, domain 2"/>
    <property type="match status" value="1"/>
</dbReference>